<evidence type="ECO:0000313" key="4">
    <source>
        <dbReference type="EMBL" id="PLW49007.1"/>
    </source>
</evidence>
<dbReference type="Pfam" id="PF18129">
    <property type="entry name" value="SH3_12"/>
    <property type="match status" value="1"/>
</dbReference>
<dbReference type="InterPro" id="IPR047008">
    <property type="entry name" value="XRN1_SH3_sf"/>
</dbReference>
<dbReference type="InterPro" id="IPR041385">
    <property type="entry name" value="SH3_12"/>
</dbReference>
<feature type="compositionally biased region" description="Gly residues" evidence="1">
    <location>
        <begin position="353"/>
        <end position="363"/>
    </location>
</feature>
<dbReference type="Gene3D" id="2.30.30.750">
    <property type="match status" value="1"/>
</dbReference>
<proteinExistence type="predicted"/>
<reference evidence="4 5" key="1">
    <citation type="submission" date="2017-11" db="EMBL/GenBank/DDBJ databases">
        <title>De novo assembly and phasing of dikaryotic genomes from two isolates of Puccinia coronata f. sp. avenae, the causal agent of oat crown rust.</title>
        <authorList>
            <person name="Miller M.E."/>
            <person name="Zhang Y."/>
            <person name="Omidvar V."/>
            <person name="Sperschneider J."/>
            <person name="Schwessinger B."/>
            <person name="Raley C."/>
            <person name="Palmer J.M."/>
            <person name="Garnica D."/>
            <person name="Upadhyaya N."/>
            <person name="Rathjen J."/>
            <person name="Taylor J.M."/>
            <person name="Park R.F."/>
            <person name="Dodds P.N."/>
            <person name="Hirsch C.D."/>
            <person name="Kianian S.F."/>
            <person name="Figueroa M."/>
        </authorList>
    </citation>
    <scope>NUCLEOTIDE SEQUENCE [LARGE SCALE GENOMIC DNA]</scope>
    <source>
        <strain evidence="4">12SD80</strain>
    </source>
</reference>
<feature type="region of interest" description="Disordered" evidence="1">
    <location>
        <begin position="284"/>
        <end position="331"/>
    </location>
</feature>
<sequence length="398" mass="42205">MSFPSDKDEIFAYRSSLKATSAMRLYLPSNVLCRRLGIGALTLSKITSSVLILEKPGSDNKTNIGLSMKFEAKGQKVLGLTQKTESGWEYSADAVKLIEEYLKRFPEILDSLEMRGNDIMSAHEIFPEQTEARLAELKGWIKTKGVRDFERVGLETDSLDAATISGFETITASFSSQRTPHNVKQAVIRNVPRRAILKPSHVEEKLGSQSFELGDRVTMVSDRGTVPISAKGVVVGINDKLIDVVFDTAFIGGTTLSNRCESYRGVSIGGNTILNLTSPQYCQSITPPAPRQKAATGGDGSRGGVPASAPAGRGGRGAWLGNPAAGRGAPVQQPRIYHNNHYPATAAAAAGAAGRGGGGGGPHSMGAHAPSAGRGRPAAQGPVWRSGALRNERGAQRP</sequence>
<comment type="caution">
    <text evidence="4">The sequence shown here is derived from an EMBL/GenBank/DDBJ whole genome shotgun (WGS) entry which is preliminary data.</text>
</comment>
<evidence type="ECO:0000259" key="3">
    <source>
        <dbReference type="Pfam" id="PF18334"/>
    </source>
</evidence>
<dbReference type="AlphaFoldDB" id="A0A2N5VG96"/>
<feature type="region of interest" description="Disordered" evidence="1">
    <location>
        <begin position="350"/>
        <end position="398"/>
    </location>
</feature>
<evidence type="ECO:0000256" key="1">
    <source>
        <dbReference type="SAM" id="MobiDB-lite"/>
    </source>
</evidence>
<feature type="domain" description="Exoribonuclease Xrn1 D2/D3" evidence="3">
    <location>
        <begin position="12"/>
        <end position="187"/>
    </location>
</feature>
<gene>
    <name evidence="4" type="ORF">PCASD_05116</name>
</gene>
<name>A0A2N5VG96_9BASI</name>
<accession>A0A2N5VG96</accession>
<dbReference type="Pfam" id="PF18334">
    <property type="entry name" value="XRN1_D2_D3"/>
    <property type="match status" value="1"/>
</dbReference>
<evidence type="ECO:0000313" key="5">
    <source>
        <dbReference type="Proteomes" id="UP000235392"/>
    </source>
</evidence>
<dbReference type="Proteomes" id="UP000235392">
    <property type="component" value="Unassembled WGS sequence"/>
</dbReference>
<evidence type="ECO:0000259" key="2">
    <source>
        <dbReference type="Pfam" id="PF18129"/>
    </source>
</evidence>
<organism evidence="4 5">
    <name type="scientific">Puccinia coronata f. sp. avenae</name>
    <dbReference type="NCBI Taxonomy" id="200324"/>
    <lineage>
        <taxon>Eukaryota</taxon>
        <taxon>Fungi</taxon>
        <taxon>Dikarya</taxon>
        <taxon>Basidiomycota</taxon>
        <taxon>Pucciniomycotina</taxon>
        <taxon>Pucciniomycetes</taxon>
        <taxon>Pucciniales</taxon>
        <taxon>Pucciniaceae</taxon>
        <taxon>Puccinia</taxon>
    </lineage>
</organism>
<dbReference type="EMBL" id="PGCI01000019">
    <property type="protein sequence ID" value="PLW49007.1"/>
    <property type="molecule type" value="Genomic_DNA"/>
</dbReference>
<protein>
    <submittedName>
        <fullName evidence="4">Uncharacterized protein</fullName>
    </submittedName>
</protein>
<dbReference type="InterPro" id="IPR041106">
    <property type="entry name" value="XRN1_D2_D3"/>
</dbReference>
<feature type="domain" description="5'-3' exoribonuclease 1 SH3-like" evidence="2">
    <location>
        <begin position="209"/>
        <end position="275"/>
    </location>
</feature>